<evidence type="ECO:0000313" key="3">
    <source>
        <dbReference type="Proteomes" id="UP001054945"/>
    </source>
</evidence>
<feature type="compositionally biased region" description="Low complexity" evidence="1">
    <location>
        <begin position="15"/>
        <end position="24"/>
    </location>
</feature>
<reference evidence="2 3" key="1">
    <citation type="submission" date="2021-06" db="EMBL/GenBank/DDBJ databases">
        <title>Caerostris extrusa draft genome.</title>
        <authorList>
            <person name="Kono N."/>
            <person name="Arakawa K."/>
        </authorList>
    </citation>
    <scope>NUCLEOTIDE SEQUENCE [LARGE SCALE GENOMIC DNA]</scope>
</reference>
<name>A0AAV4T5V7_CAEEX</name>
<feature type="compositionally biased region" description="Basic residues" evidence="1">
    <location>
        <begin position="1"/>
        <end position="12"/>
    </location>
</feature>
<keyword evidence="3" id="KW-1185">Reference proteome</keyword>
<organism evidence="2 3">
    <name type="scientific">Caerostris extrusa</name>
    <name type="common">Bark spider</name>
    <name type="synonym">Caerostris bankana</name>
    <dbReference type="NCBI Taxonomy" id="172846"/>
    <lineage>
        <taxon>Eukaryota</taxon>
        <taxon>Metazoa</taxon>
        <taxon>Ecdysozoa</taxon>
        <taxon>Arthropoda</taxon>
        <taxon>Chelicerata</taxon>
        <taxon>Arachnida</taxon>
        <taxon>Araneae</taxon>
        <taxon>Araneomorphae</taxon>
        <taxon>Entelegynae</taxon>
        <taxon>Araneoidea</taxon>
        <taxon>Araneidae</taxon>
        <taxon>Caerostris</taxon>
    </lineage>
</organism>
<sequence>MSWMRRRRHRRDRTQTAALSGTTAAGSRRWLLHPQGAALATHQNLEKKRTQVNWTVRHISCVISYLKPIAILNYTYEELVSGTIKASIKSV</sequence>
<gene>
    <name evidence="2" type="ORF">CEXT_439601</name>
</gene>
<dbReference type="AlphaFoldDB" id="A0AAV4T5V7"/>
<evidence type="ECO:0000313" key="2">
    <source>
        <dbReference type="EMBL" id="GIY40145.1"/>
    </source>
</evidence>
<feature type="region of interest" description="Disordered" evidence="1">
    <location>
        <begin position="1"/>
        <end position="24"/>
    </location>
</feature>
<dbReference type="Proteomes" id="UP001054945">
    <property type="component" value="Unassembled WGS sequence"/>
</dbReference>
<evidence type="ECO:0000256" key="1">
    <source>
        <dbReference type="SAM" id="MobiDB-lite"/>
    </source>
</evidence>
<dbReference type="EMBL" id="BPLR01010567">
    <property type="protein sequence ID" value="GIY40145.1"/>
    <property type="molecule type" value="Genomic_DNA"/>
</dbReference>
<protein>
    <submittedName>
        <fullName evidence="2">Uncharacterized protein</fullName>
    </submittedName>
</protein>
<accession>A0AAV4T5V7</accession>
<comment type="caution">
    <text evidence="2">The sequence shown here is derived from an EMBL/GenBank/DDBJ whole genome shotgun (WGS) entry which is preliminary data.</text>
</comment>
<proteinExistence type="predicted"/>